<feature type="transmembrane region" description="Helical" evidence="1">
    <location>
        <begin position="89"/>
        <end position="108"/>
    </location>
</feature>
<dbReference type="STRING" id="1631356.VV01_11820"/>
<protein>
    <submittedName>
        <fullName evidence="2">Uncharacterized protein</fullName>
    </submittedName>
</protein>
<organism evidence="2 3">
    <name type="scientific">Luteipulveratus halotolerans</name>
    <dbReference type="NCBI Taxonomy" id="1631356"/>
    <lineage>
        <taxon>Bacteria</taxon>
        <taxon>Bacillati</taxon>
        <taxon>Actinomycetota</taxon>
        <taxon>Actinomycetes</taxon>
        <taxon>Micrococcales</taxon>
        <taxon>Dermacoccaceae</taxon>
        <taxon>Luteipulveratus</taxon>
    </lineage>
</organism>
<comment type="caution">
    <text evidence="2">The sequence shown here is derived from an EMBL/GenBank/DDBJ whole genome shotgun (WGS) entry which is preliminary data.</text>
</comment>
<dbReference type="RefSeq" id="WP_050670054.1">
    <property type="nucleotide sequence ID" value="NZ_LAIR01000002.1"/>
</dbReference>
<feature type="transmembrane region" description="Helical" evidence="1">
    <location>
        <begin position="114"/>
        <end position="135"/>
    </location>
</feature>
<keyword evidence="1" id="KW-1133">Transmembrane helix</keyword>
<keyword evidence="1" id="KW-0472">Membrane</keyword>
<gene>
    <name evidence="2" type="ORF">VV01_11820</name>
</gene>
<dbReference type="AlphaFoldDB" id="A0A0L6CIP3"/>
<evidence type="ECO:0000313" key="2">
    <source>
        <dbReference type="EMBL" id="KNX37672.1"/>
    </source>
</evidence>
<evidence type="ECO:0000313" key="3">
    <source>
        <dbReference type="Proteomes" id="UP000037397"/>
    </source>
</evidence>
<dbReference type="EMBL" id="LAIR01000002">
    <property type="protein sequence ID" value="KNX37672.1"/>
    <property type="molecule type" value="Genomic_DNA"/>
</dbReference>
<keyword evidence="1" id="KW-0812">Transmembrane</keyword>
<name>A0A0L6CIP3_9MICO</name>
<keyword evidence="3" id="KW-1185">Reference proteome</keyword>
<reference evidence="3" key="1">
    <citation type="submission" date="2015-03" db="EMBL/GenBank/DDBJ databases">
        <title>Luteipulveratus halotolerans sp. nov., a novel actinobacterium (Dermacoccaceae) from Sarawak, Malaysia.</title>
        <authorList>
            <person name="Juboi H."/>
            <person name="Basik A."/>
            <person name="Shamsul S.S."/>
            <person name="Arnold P."/>
            <person name="Schmitt E.K."/>
            <person name="Sanglier J.-J."/>
            <person name="Yeo T."/>
        </authorList>
    </citation>
    <scope>NUCLEOTIDE SEQUENCE [LARGE SCALE GENOMIC DNA]</scope>
    <source>
        <strain evidence="3">C296001</strain>
    </source>
</reference>
<accession>A0A0L6CIP3</accession>
<dbReference type="Proteomes" id="UP000037397">
    <property type="component" value="Unassembled WGS sequence"/>
</dbReference>
<feature type="transmembrane region" description="Helical" evidence="1">
    <location>
        <begin position="57"/>
        <end position="77"/>
    </location>
</feature>
<sequence>MDERTRVRPADPWRSAAVSLAHVCALLGALALIAVMATLVFLLAYDASTGGDARRNPVWIAGAALILLAQVAVLVTGRRGAVLTARERPAGPVLVVVAGALVAVQGAWLSVHGAGALGALAALCGITTVVAGAVVTQARRTSRP</sequence>
<feature type="transmembrane region" description="Helical" evidence="1">
    <location>
        <begin position="20"/>
        <end position="45"/>
    </location>
</feature>
<evidence type="ECO:0000256" key="1">
    <source>
        <dbReference type="SAM" id="Phobius"/>
    </source>
</evidence>
<proteinExistence type="predicted"/>